<proteinExistence type="predicted"/>
<feature type="non-terminal residue" evidence="2">
    <location>
        <position position="308"/>
    </location>
</feature>
<organism evidence="2">
    <name type="scientific">uncultured Nocardioidaceae bacterium</name>
    <dbReference type="NCBI Taxonomy" id="253824"/>
    <lineage>
        <taxon>Bacteria</taxon>
        <taxon>Bacillati</taxon>
        <taxon>Actinomycetota</taxon>
        <taxon>Actinomycetes</taxon>
        <taxon>Propionibacteriales</taxon>
        <taxon>Nocardioidaceae</taxon>
        <taxon>environmental samples</taxon>
    </lineage>
</organism>
<gene>
    <name evidence="2" type="ORF">AVDCRST_MAG34-3087</name>
</gene>
<feature type="compositionally biased region" description="Basic residues" evidence="1">
    <location>
        <begin position="242"/>
        <end position="263"/>
    </location>
</feature>
<dbReference type="EMBL" id="CADCUI010000087">
    <property type="protein sequence ID" value="CAA9367246.1"/>
    <property type="molecule type" value="Genomic_DNA"/>
</dbReference>
<feature type="compositionally biased region" description="Low complexity" evidence="1">
    <location>
        <begin position="174"/>
        <end position="183"/>
    </location>
</feature>
<dbReference type="AlphaFoldDB" id="A0A6J4MRZ9"/>
<feature type="compositionally biased region" description="Basic residues" evidence="1">
    <location>
        <begin position="271"/>
        <end position="281"/>
    </location>
</feature>
<keyword evidence="2" id="KW-0456">Lyase</keyword>
<accession>A0A6J4MRZ9</accession>
<dbReference type="GO" id="GO:0004419">
    <property type="term" value="F:hydroxymethylglutaryl-CoA lyase activity"/>
    <property type="evidence" value="ECO:0007669"/>
    <property type="project" value="UniProtKB-EC"/>
</dbReference>
<dbReference type="EC" id="4.1.3.4" evidence="2"/>
<feature type="non-terminal residue" evidence="2">
    <location>
        <position position="1"/>
    </location>
</feature>
<reference evidence="2" key="1">
    <citation type="submission" date="2020-02" db="EMBL/GenBank/DDBJ databases">
        <authorList>
            <person name="Meier V. D."/>
        </authorList>
    </citation>
    <scope>NUCLEOTIDE SEQUENCE</scope>
    <source>
        <strain evidence="2">AVDCRST_MAG34</strain>
    </source>
</reference>
<protein>
    <submittedName>
        <fullName evidence="2">Hydroxymethylglutaryl-CoA lyase</fullName>
        <ecNumber evidence="2">4.1.3.4</ecNumber>
    </submittedName>
</protein>
<feature type="compositionally biased region" description="Basic residues" evidence="1">
    <location>
        <begin position="184"/>
        <end position="193"/>
    </location>
</feature>
<feature type="compositionally biased region" description="Low complexity" evidence="1">
    <location>
        <begin position="82"/>
        <end position="97"/>
    </location>
</feature>
<evidence type="ECO:0000313" key="2">
    <source>
        <dbReference type="EMBL" id="CAA9367246.1"/>
    </source>
</evidence>
<sequence>EPTDGGARPDSSEPGARLRGRSQGRAAERADGPSGGGQGRARHPARRSRPQDRRGDELRAPSVGTPAGRCRGVARPGRPPGSHADAGARAQRAGPRPGARRRGSAHRDLRQRHGDLRPAQPEPLPGGAVLDVRADRRSCASGGDGRTGLCVDVLRGSVGGPGARRPGRRRRETPAGARDLPALPRRHHRGGHPRPRDRAARRLQRSRGRRRPARHALPRHLRAGPHQHLRRPAPRGHDLRRQCRRPRWLPVRRVRHRKPRHRGPGLDAGRTRHRDRHRSRLVGRDEQVAGRTSRAAQPQPRRQRPPSV</sequence>
<feature type="compositionally biased region" description="Basic and acidic residues" evidence="1">
    <location>
        <begin position="105"/>
        <end position="116"/>
    </location>
</feature>
<name>A0A6J4MRZ9_9ACTN</name>
<feature type="region of interest" description="Disordered" evidence="1">
    <location>
        <begin position="1"/>
        <end position="308"/>
    </location>
</feature>
<feature type="compositionally biased region" description="Basic and acidic residues" evidence="1">
    <location>
        <begin position="49"/>
        <end position="59"/>
    </location>
</feature>
<evidence type="ECO:0000256" key="1">
    <source>
        <dbReference type="SAM" id="MobiDB-lite"/>
    </source>
</evidence>
<feature type="compositionally biased region" description="Basic residues" evidence="1">
    <location>
        <begin position="201"/>
        <end position="234"/>
    </location>
</feature>